<dbReference type="Proteomes" id="UP000191408">
    <property type="component" value="Unassembled WGS sequence"/>
</dbReference>
<organism evidence="1 2">
    <name type="scientific">Penicillium polonicum</name>
    <dbReference type="NCBI Taxonomy" id="60169"/>
    <lineage>
        <taxon>Eukaryota</taxon>
        <taxon>Fungi</taxon>
        <taxon>Dikarya</taxon>
        <taxon>Ascomycota</taxon>
        <taxon>Pezizomycotina</taxon>
        <taxon>Eurotiomycetes</taxon>
        <taxon>Eurotiomycetidae</taxon>
        <taxon>Eurotiales</taxon>
        <taxon>Aspergillaceae</taxon>
        <taxon>Penicillium</taxon>
    </lineage>
</organism>
<sequence length="351" mass="39014">MPPSFPTLGFNAGKRAAANLQAQANLQEARSQVIANVEKIYRDVELYPSANIPHTSYEVLAIDGRPLKLDEDGKHLEIPASDSSASGPSSPIFFKPQGAAWVPDVCETNPEVTADLREITDEWENAKNDPVLRGLHSQVWYVFLGLERMFFQFRREFDLQGDRGSLPNLPKGHSESLLNLREVSAWVKSGSIVPSVIAERFYPAIWGSIRWSPAATFIPKKLLYPTGTPPHTMVHILIEQEPSETLTRTEVMILTAAMITRLEGEDCLEYDTIPVMAITIFGHMKARVIEAHCTPQVLVIKKTDLLDFSTNKVANKNMDILLGFMCADLVMCAGPVEDARAYSSYEDPKGV</sequence>
<proteinExistence type="predicted"/>
<dbReference type="AlphaFoldDB" id="A0A1V6NB65"/>
<protein>
    <submittedName>
        <fullName evidence="1">Uncharacterized protein</fullName>
    </submittedName>
</protein>
<accession>A0A1V6NB65</accession>
<reference evidence="2" key="1">
    <citation type="journal article" date="2017" name="Nat. Microbiol.">
        <title>Global analysis of biosynthetic gene clusters reveals vast potential of secondary metabolite production in Penicillium species.</title>
        <authorList>
            <person name="Nielsen J.C."/>
            <person name="Grijseels S."/>
            <person name="Prigent S."/>
            <person name="Ji B."/>
            <person name="Dainat J."/>
            <person name="Nielsen K.F."/>
            <person name="Frisvad J.C."/>
            <person name="Workman M."/>
            <person name="Nielsen J."/>
        </authorList>
    </citation>
    <scope>NUCLEOTIDE SEQUENCE [LARGE SCALE GENOMIC DNA]</scope>
    <source>
        <strain evidence="2">IBT 4502</strain>
    </source>
</reference>
<comment type="caution">
    <text evidence="1">The sequence shown here is derived from an EMBL/GenBank/DDBJ whole genome shotgun (WGS) entry which is preliminary data.</text>
</comment>
<gene>
    <name evidence="1" type="ORF">PENPOL_c015G10275</name>
</gene>
<dbReference type="STRING" id="60169.A0A1V6NB65"/>
<evidence type="ECO:0000313" key="2">
    <source>
        <dbReference type="Proteomes" id="UP000191408"/>
    </source>
</evidence>
<name>A0A1V6NB65_PENPO</name>
<dbReference type="EMBL" id="MDYM01000015">
    <property type="protein sequence ID" value="OQD61817.1"/>
    <property type="molecule type" value="Genomic_DNA"/>
</dbReference>
<keyword evidence="2" id="KW-1185">Reference proteome</keyword>
<evidence type="ECO:0000313" key="1">
    <source>
        <dbReference type="EMBL" id="OQD61817.1"/>
    </source>
</evidence>
<dbReference type="OrthoDB" id="4177740at2759"/>